<evidence type="ECO:0000313" key="1">
    <source>
        <dbReference type="EMBL" id="CAD9477523.1"/>
    </source>
</evidence>
<gene>
    <name evidence="1" type="ORF">CBRE1094_LOCUS24233</name>
</gene>
<sequence length="519" mass="56093">MAPASTAMAPASTAMSATRLARQQSLKFIQEETQTVEEILEKQKISRQSSRKVRTEEQSAREARMTTFNKSVKDLAALQWNFSSRGLSTLDLLPNDVMVDGRSVTEREPHLLSDLAELLSANFTSLFDAYLYYAKVDSDVDLATELYYMTESSWKALLRDAQIIGAEKYQLQCLNTMDAALIFKQVNARRENLEKGIGKGGGGGLFGEQPTNPAALSAVVQSAVASGSAEQPTHTSDLSSTVLKSHYGAGGKFSFTFSEYLEGLVICAMQLFPPSAPGDGGPRPPLSAKHVLASVKTIIEQRVLKAAKQSGSLQFRKLFLESTRLTAAMEAIGGKLDALHAKYAKKPKVITQGVMKGSPIKSGQMKDLLDAKRFTEMCQEAELVGPSLSLYAVKNAFVYSLEINAEETGHRVPLLRRGPEFAEAVLRLTAAYDPKLADRGPLVAPKHKKPLPSGCRLSSANAAAEAGESAGESIAIAFAATEFEEEATEEEQELLDKLPLVCGKLLALNSINIPDSVNA</sequence>
<protein>
    <submittedName>
        <fullName evidence="1">Uncharacterized protein</fullName>
    </submittedName>
</protein>
<dbReference type="AlphaFoldDB" id="A0A7S2H1K7"/>
<accession>A0A7S2H1K7</accession>
<proteinExistence type="predicted"/>
<name>A0A7S2H1K7_9EUKA</name>
<organism evidence="1">
    <name type="scientific">Haptolina brevifila</name>
    <dbReference type="NCBI Taxonomy" id="156173"/>
    <lineage>
        <taxon>Eukaryota</taxon>
        <taxon>Haptista</taxon>
        <taxon>Haptophyta</taxon>
        <taxon>Prymnesiophyceae</taxon>
        <taxon>Prymnesiales</taxon>
        <taxon>Prymnesiaceae</taxon>
        <taxon>Haptolina</taxon>
    </lineage>
</organism>
<dbReference type="EMBL" id="HBGU01044458">
    <property type="protein sequence ID" value="CAD9477523.1"/>
    <property type="molecule type" value="Transcribed_RNA"/>
</dbReference>
<reference evidence="1" key="1">
    <citation type="submission" date="2021-01" db="EMBL/GenBank/DDBJ databases">
        <authorList>
            <person name="Corre E."/>
            <person name="Pelletier E."/>
            <person name="Niang G."/>
            <person name="Scheremetjew M."/>
            <person name="Finn R."/>
            <person name="Kale V."/>
            <person name="Holt S."/>
            <person name="Cochrane G."/>
            <person name="Meng A."/>
            <person name="Brown T."/>
            <person name="Cohen L."/>
        </authorList>
    </citation>
    <scope>NUCLEOTIDE SEQUENCE</scope>
    <source>
        <strain evidence="1">UTEX LB 985</strain>
    </source>
</reference>